<dbReference type="EMBL" id="KZ454987">
    <property type="protein sequence ID" value="PKI86051.1"/>
    <property type="molecule type" value="Genomic_DNA"/>
</dbReference>
<dbReference type="GO" id="GO:0043565">
    <property type="term" value="F:sequence-specific DNA binding"/>
    <property type="evidence" value="ECO:0007669"/>
    <property type="project" value="InterPro"/>
</dbReference>
<dbReference type="Pfam" id="PF01997">
    <property type="entry name" value="Translin"/>
    <property type="match status" value="1"/>
</dbReference>
<dbReference type="GO" id="GO:0003723">
    <property type="term" value="F:RNA binding"/>
    <property type="evidence" value="ECO:0007669"/>
    <property type="project" value="UniProtKB-KW"/>
</dbReference>
<keyword evidence="4" id="KW-0963">Cytoplasm</keyword>
<dbReference type="CDD" id="cd14819">
    <property type="entry name" value="Translin"/>
    <property type="match status" value="1"/>
</dbReference>
<dbReference type="FunFam" id="1.20.58.200:FF:000002">
    <property type="entry name" value="Putative translin"/>
    <property type="match status" value="1"/>
</dbReference>
<evidence type="ECO:0000313" key="8">
    <source>
        <dbReference type="EMBL" id="PKI86051.1"/>
    </source>
</evidence>
<protein>
    <recommendedName>
        <fullName evidence="10">Translin</fullName>
    </recommendedName>
</protein>
<keyword evidence="9" id="KW-1185">Reference proteome</keyword>
<name>A0A2N1JHM9_9BASI</name>
<dbReference type="AlphaFoldDB" id="A0A2N1JHM9"/>
<evidence type="ECO:0000256" key="4">
    <source>
        <dbReference type="ARBA" id="ARBA00022490"/>
    </source>
</evidence>
<evidence type="ECO:0008006" key="10">
    <source>
        <dbReference type="Google" id="ProtNLM"/>
    </source>
</evidence>
<keyword evidence="6" id="KW-0238">DNA-binding</keyword>
<keyword evidence="5" id="KW-0694">RNA-binding</keyword>
<dbReference type="Gene3D" id="1.20.58.190">
    <property type="entry name" value="Translin, domain 1"/>
    <property type="match status" value="1"/>
</dbReference>
<evidence type="ECO:0000256" key="5">
    <source>
        <dbReference type="ARBA" id="ARBA00022884"/>
    </source>
</evidence>
<sequence>MKAVAQASLEQVVAELEGERRTLDVLRDYARHVDQEQRVISMQLSQVYSLPLSDLPRHTMQVALAFGDLRAALHTLAEHIPPHEYYKWCDIWVWTMRNAAFSACFAYFLGTGDLLSKDRAAAILGLTEDIHDRLFLSTEDYLHGVISVFGELPRLAMNAVTSGNFDEPVRISVFAKQLYSAFQVLNLKNDVLRKRFDGLKYDMKRIEEVIYDIQLRGLIQNARSTEDSDTNAIAPDALLAQMQGQK</sequence>
<dbReference type="STRING" id="2020962.A0A2N1JHM9"/>
<reference evidence="8 9" key="1">
    <citation type="submission" date="2017-10" db="EMBL/GenBank/DDBJ databases">
        <title>A novel species of cold-tolerant Malassezia isolated from bats.</title>
        <authorList>
            <person name="Lorch J.M."/>
            <person name="Palmer J.M."/>
            <person name="Vanderwolf K.J."/>
            <person name="Schmidt K.Z."/>
            <person name="Verant M.L."/>
            <person name="Weller T.J."/>
            <person name="Blehert D.S."/>
        </authorList>
    </citation>
    <scope>NUCLEOTIDE SEQUENCE [LARGE SCALE GENOMIC DNA]</scope>
    <source>
        <strain evidence="8 9">NWHC:44797-103</strain>
    </source>
</reference>
<dbReference type="InterPro" id="IPR016068">
    <property type="entry name" value="Translin_N"/>
</dbReference>
<dbReference type="OrthoDB" id="829at2759"/>
<dbReference type="InterPro" id="IPR002848">
    <property type="entry name" value="Translin_fam"/>
</dbReference>
<dbReference type="GO" id="GO:0005737">
    <property type="term" value="C:cytoplasm"/>
    <property type="evidence" value="ECO:0007669"/>
    <property type="project" value="UniProtKB-SubCell"/>
</dbReference>
<dbReference type="SUPFAM" id="SSF74784">
    <property type="entry name" value="Translin"/>
    <property type="match status" value="1"/>
</dbReference>
<evidence type="ECO:0000256" key="7">
    <source>
        <dbReference type="ARBA" id="ARBA00023242"/>
    </source>
</evidence>
<evidence type="ECO:0000256" key="1">
    <source>
        <dbReference type="ARBA" id="ARBA00004123"/>
    </source>
</evidence>
<dbReference type="Proteomes" id="UP000232875">
    <property type="component" value="Unassembled WGS sequence"/>
</dbReference>
<keyword evidence="7" id="KW-0539">Nucleus</keyword>
<evidence type="ECO:0000256" key="2">
    <source>
        <dbReference type="ARBA" id="ARBA00004496"/>
    </source>
</evidence>
<comment type="similarity">
    <text evidence="3">Belongs to the translin family.</text>
</comment>
<evidence type="ECO:0000256" key="6">
    <source>
        <dbReference type="ARBA" id="ARBA00023125"/>
    </source>
</evidence>
<dbReference type="GO" id="GO:0016070">
    <property type="term" value="P:RNA metabolic process"/>
    <property type="evidence" value="ECO:0007669"/>
    <property type="project" value="InterPro"/>
</dbReference>
<dbReference type="Gene3D" id="1.20.58.200">
    <property type="entry name" value="Translin, domain 2"/>
    <property type="match status" value="1"/>
</dbReference>
<dbReference type="GO" id="GO:0003697">
    <property type="term" value="F:single-stranded DNA binding"/>
    <property type="evidence" value="ECO:0007669"/>
    <property type="project" value="InterPro"/>
</dbReference>
<accession>A0A2N1JHM9</accession>
<gene>
    <name evidence="8" type="ORF">MVES_000426</name>
</gene>
<organism evidence="8 9">
    <name type="scientific">Malassezia vespertilionis</name>
    <dbReference type="NCBI Taxonomy" id="2020962"/>
    <lineage>
        <taxon>Eukaryota</taxon>
        <taxon>Fungi</taxon>
        <taxon>Dikarya</taxon>
        <taxon>Basidiomycota</taxon>
        <taxon>Ustilaginomycotina</taxon>
        <taxon>Malasseziomycetes</taxon>
        <taxon>Malasseziales</taxon>
        <taxon>Malasseziaceae</taxon>
        <taxon>Malassezia</taxon>
    </lineage>
</organism>
<dbReference type="InterPro" id="IPR036081">
    <property type="entry name" value="Translin_sf"/>
</dbReference>
<evidence type="ECO:0000313" key="9">
    <source>
        <dbReference type="Proteomes" id="UP000232875"/>
    </source>
</evidence>
<comment type="subcellular location">
    <subcellularLocation>
        <location evidence="2">Cytoplasm</location>
    </subcellularLocation>
    <subcellularLocation>
        <location evidence="1">Nucleus</location>
    </subcellularLocation>
</comment>
<dbReference type="PANTHER" id="PTHR10741">
    <property type="entry name" value="TRANSLIN AND TRANSLIN ASSOCIATED PROTEIN X"/>
    <property type="match status" value="1"/>
</dbReference>
<evidence type="ECO:0000256" key="3">
    <source>
        <dbReference type="ARBA" id="ARBA00005902"/>
    </source>
</evidence>
<proteinExistence type="inferred from homology"/>
<dbReference type="GO" id="GO:0005634">
    <property type="term" value="C:nucleus"/>
    <property type="evidence" value="ECO:0007669"/>
    <property type="project" value="UniProtKB-SubCell"/>
</dbReference>
<dbReference type="InterPro" id="IPR033956">
    <property type="entry name" value="Translin"/>
</dbReference>
<dbReference type="InterPro" id="IPR016069">
    <property type="entry name" value="Translin_C"/>
</dbReference>